<comment type="caution">
    <text evidence="2">The sequence shown here is derived from an EMBL/GenBank/DDBJ whole genome shotgun (WGS) entry which is preliminary data.</text>
</comment>
<sequence>MVSLRSIALKFALSAAVAASLTACGGGGSDPTPFKLTALVSDGGVPAANTDANLKNGWGIAFNPQGVVWVADAGSKKSTLYDGNGVPQQLVVAIPDGANGPAGPTGIVFSGASSFPISQNGVTGSSAFLFATLTGTIAAWSPTVNLTNAVTAYDDAAGGAEYTGLAIGSDGGAPRIYAADFHNNKVDVFDNTFQKLATTGRFTDPALPAGFAPFGIQAVGDSIVVAYAQQDSTARISVHGSGLGFIDIYDTSGNLKKRLASGGALNAPWGLAAAPANFGPFSNALLVGNFGDGTIHAYDLQSGKLLGALTQNDGTPITVPGLWGIAFGNGLNAQPTNTLFLAAGPNRGANGLYARIDLAQ</sequence>
<organism evidence="2 3">
    <name type="scientific">Rhodoferax ferrireducens</name>
    <dbReference type="NCBI Taxonomy" id="192843"/>
    <lineage>
        <taxon>Bacteria</taxon>
        <taxon>Pseudomonadati</taxon>
        <taxon>Pseudomonadota</taxon>
        <taxon>Betaproteobacteria</taxon>
        <taxon>Burkholderiales</taxon>
        <taxon>Comamonadaceae</taxon>
        <taxon>Rhodoferax</taxon>
    </lineage>
</organism>
<gene>
    <name evidence="2" type="ORF">J2X19_000017</name>
</gene>
<protein>
    <submittedName>
        <fullName evidence="2">Uncharacterized protein (TIGR03118 family)</fullName>
    </submittedName>
</protein>
<keyword evidence="3" id="KW-1185">Reference proteome</keyword>
<proteinExistence type="predicted"/>
<accession>A0ABU2C200</accession>
<dbReference type="PROSITE" id="PS51257">
    <property type="entry name" value="PROKAR_LIPOPROTEIN"/>
    <property type="match status" value="1"/>
</dbReference>
<evidence type="ECO:0000313" key="2">
    <source>
        <dbReference type="EMBL" id="MDR7375359.1"/>
    </source>
</evidence>
<dbReference type="NCBIfam" id="TIGR03118">
    <property type="entry name" value="PEPCTERM_chp_1"/>
    <property type="match status" value="1"/>
</dbReference>
<dbReference type="EMBL" id="JAVDXT010000001">
    <property type="protein sequence ID" value="MDR7375359.1"/>
    <property type="molecule type" value="Genomic_DNA"/>
</dbReference>
<dbReference type="InterPro" id="IPR017549">
    <property type="entry name" value="APMV_L690"/>
</dbReference>
<evidence type="ECO:0000256" key="1">
    <source>
        <dbReference type="SAM" id="SignalP"/>
    </source>
</evidence>
<feature type="chain" id="PRO_5047297443" evidence="1">
    <location>
        <begin position="19"/>
        <end position="360"/>
    </location>
</feature>
<reference evidence="2 3" key="1">
    <citation type="submission" date="2023-07" db="EMBL/GenBank/DDBJ databases">
        <title>Sorghum-associated microbial communities from plants grown in Nebraska, USA.</title>
        <authorList>
            <person name="Schachtman D."/>
        </authorList>
    </citation>
    <scope>NUCLEOTIDE SEQUENCE [LARGE SCALE GENOMIC DNA]</scope>
    <source>
        <strain evidence="2 3">BE313</strain>
    </source>
</reference>
<dbReference type="Gene3D" id="2.130.10.10">
    <property type="entry name" value="YVTN repeat-like/Quinoprotein amine dehydrogenase"/>
    <property type="match status" value="1"/>
</dbReference>
<dbReference type="Proteomes" id="UP001180487">
    <property type="component" value="Unassembled WGS sequence"/>
</dbReference>
<dbReference type="InterPro" id="IPR015943">
    <property type="entry name" value="WD40/YVTN_repeat-like_dom_sf"/>
</dbReference>
<name>A0ABU2C200_9BURK</name>
<keyword evidence="1" id="KW-0732">Signal</keyword>
<dbReference type="RefSeq" id="WP_310369514.1">
    <property type="nucleotide sequence ID" value="NZ_JAVDXT010000001.1"/>
</dbReference>
<evidence type="ECO:0000313" key="3">
    <source>
        <dbReference type="Proteomes" id="UP001180487"/>
    </source>
</evidence>
<dbReference type="SUPFAM" id="SSF75011">
    <property type="entry name" value="3-carboxy-cis,cis-mucoante lactonizing enzyme"/>
    <property type="match status" value="1"/>
</dbReference>
<feature type="signal peptide" evidence="1">
    <location>
        <begin position="1"/>
        <end position="18"/>
    </location>
</feature>